<gene>
    <name evidence="2" type="ORF">ORPV_1061</name>
</gene>
<name>A0A2I2L5Y5_9VIRU</name>
<organism evidence="2">
    <name type="scientific">Orpheovirus IHUMI-LCC2</name>
    <dbReference type="NCBI Taxonomy" id="2023057"/>
    <lineage>
        <taxon>Viruses</taxon>
        <taxon>Varidnaviria</taxon>
        <taxon>Bamfordvirae</taxon>
        <taxon>Nucleocytoviricota</taxon>
        <taxon>Megaviricetes</taxon>
        <taxon>Pimascovirales</taxon>
        <taxon>Ocovirineae</taxon>
        <taxon>Orpheoviridae</taxon>
        <taxon>Alphaorpheovirus</taxon>
        <taxon>Alphaorpheovirus massiliense</taxon>
    </lineage>
</organism>
<evidence type="ECO:0000313" key="3">
    <source>
        <dbReference type="Proteomes" id="UP000236316"/>
    </source>
</evidence>
<reference evidence="2" key="1">
    <citation type="submission" date="2017-08" db="EMBL/GenBank/DDBJ databases">
        <authorList>
            <consortium name="Urmite Genomes"/>
        </authorList>
    </citation>
    <scope>NUCLEOTIDE SEQUENCE [LARGE SCALE GENOMIC DNA]</scope>
    <source>
        <strain evidence="2">IHUMI-LCC2</strain>
    </source>
</reference>
<protein>
    <submittedName>
        <fullName evidence="2">Uncharacterized protein</fullName>
    </submittedName>
</protein>
<dbReference type="Proteomes" id="UP000236316">
    <property type="component" value="Segment"/>
</dbReference>
<dbReference type="RefSeq" id="YP_009449267.1">
    <property type="nucleotide sequence ID" value="NC_036594.1"/>
</dbReference>
<accession>A0A2I2L5Y5</accession>
<sequence length="92" mass="10668">MFKNNYCLTVDKTRNGYSIGFRQNSLEMPSAINYVPTVPMGIKVEELSSLDLDVDSHQETRRLLGSERRKLPQDTDQIRHARLQYYSNSNTD</sequence>
<keyword evidence="3" id="KW-1185">Reference proteome</keyword>
<evidence type="ECO:0000313" key="2">
    <source>
        <dbReference type="EMBL" id="SNW62965.1"/>
    </source>
</evidence>
<evidence type="ECO:0000256" key="1">
    <source>
        <dbReference type="SAM" id="MobiDB-lite"/>
    </source>
</evidence>
<feature type="region of interest" description="Disordered" evidence="1">
    <location>
        <begin position="61"/>
        <end position="92"/>
    </location>
</feature>
<dbReference type="GeneID" id="35381721"/>
<dbReference type="EMBL" id="LT906555">
    <property type="protein sequence ID" value="SNW62965.1"/>
    <property type="molecule type" value="Genomic_DNA"/>
</dbReference>
<feature type="compositionally biased region" description="Basic and acidic residues" evidence="1">
    <location>
        <begin position="61"/>
        <end position="79"/>
    </location>
</feature>
<proteinExistence type="predicted"/>
<dbReference type="KEGG" id="vg:35381721"/>